<dbReference type="CDD" id="cd18787">
    <property type="entry name" value="SF2_C_DEAD"/>
    <property type="match status" value="1"/>
</dbReference>
<dbReference type="PROSITE" id="PS51195">
    <property type="entry name" value="Q_MOTIF"/>
    <property type="match status" value="1"/>
</dbReference>
<evidence type="ECO:0000313" key="11">
    <source>
        <dbReference type="Proteomes" id="UP000275408"/>
    </source>
</evidence>
<evidence type="ECO:0000259" key="9">
    <source>
        <dbReference type="PROSITE" id="PS51195"/>
    </source>
</evidence>
<dbReference type="InterPro" id="IPR027417">
    <property type="entry name" value="P-loop_NTPase"/>
</dbReference>
<keyword evidence="3" id="KW-0378">Hydrolase</keyword>
<feature type="domain" description="Helicase C-terminal" evidence="8">
    <location>
        <begin position="428"/>
        <end position="591"/>
    </location>
</feature>
<evidence type="ECO:0000256" key="1">
    <source>
        <dbReference type="ARBA" id="ARBA00012552"/>
    </source>
</evidence>
<evidence type="ECO:0000313" key="10">
    <source>
        <dbReference type="EMBL" id="RMX51631.1"/>
    </source>
</evidence>
<dbReference type="Pfam" id="PF00271">
    <property type="entry name" value="Helicase_C"/>
    <property type="match status" value="1"/>
</dbReference>
<dbReference type="GO" id="GO:0003724">
    <property type="term" value="F:RNA helicase activity"/>
    <property type="evidence" value="ECO:0007669"/>
    <property type="project" value="UniProtKB-EC"/>
</dbReference>
<reference evidence="10 11" key="1">
    <citation type="journal article" date="2018" name="Sci. Rep.">
        <title>Comparative analysis of the Pocillopora damicornis genome highlights role of immune system in coral evolution.</title>
        <authorList>
            <person name="Cunning R."/>
            <person name="Bay R.A."/>
            <person name="Gillette P."/>
            <person name="Baker A.C."/>
            <person name="Traylor-Knowles N."/>
        </authorList>
    </citation>
    <scope>NUCLEOTIDE SEQUENCE [LARGE SCALE GENOMIC DNA]</scope>
    <source>
        <strain evidence="10">RSMAS</strain>
        <tissue evidence="10">Whole animal</tissue>
    </source>
</reference>
<evidence type="ECO:0000256" key="5">
    <source>
        <dbReference type="ARBA" id="ARBA00022840"/>
    </source>
</evidence>
<evidence type="ECO:0000256" key="3">
    <source>
        <dbReference type="ARBA" id="ARBA00022801"/>
    </source>
</evidence>
<dbReference type="PROSITE" id="PS51194">
    <property type="entry name" value="HELICASE_CTER"/>
    <property type="match status" value="1"/>
</dbReference>
<dbReference type="SMART" id="SM00487">
    <property type="entry name" value="DEXDc"/>
    <property type="match status" value="1"/>
</dbReference>
<dbReference type="SUPFAM" id="SSF52540">
    <property type="entry name" value="P-loop containing nucleoside triphosphate hydrolases"/>
    <property type="match status" value="2"/>
</dbReference>
<evidence type="ECO:0000259" key="7">
    <source>
        <dbReference type="PROSITE" id="PS51192"/>
    </source>
</evidence>
<dbReference type="Pfam" id="PF00270">
    <property type="entry name" value="DEAD"/>
    <property type="match status" value="1"/>
</dbReference>
<keyword evidence="2" id="KW-0547">Nucleotide-binding</keyword>
<feature type="domain" description="DEAD-box RNA helicase Q" evidence="9">
    <location>
        <begin position="204"/>
        <end position="232"/>
    </location>
</feature>
<dbReference type="PANTHER" id="PTHR47958">
    <property type="entry name" value="ATP-DEPENDENT RNA HELICASE DBP3"/>
    <property type="match status" value="1"/>
</dbReference>
<accession>A0A3M6UD91</accession>
<comment type="caution">
    <text evidence="10">The sequence shown here is derived from an EMBL/GenBank/DDBJ whole genome shotgun (WGS) entry which is preliminary data.</text>
</comment>
<dbReference type="InterPro" id="IPR011545">
    <property type="entry name" value="DEAD/DEAH_box_helicase_dom"/>
</dbReference>
<dbReference type="Gene3D" id="3.30.60.220">
    <property type="match status" value="1"/>
</dbReference>
<dbReference type="STRING" id="46731.A0A3M6UD91"/>
<dbReference type="GO" id="GO:0003676">
    <property type="term" value="F:nucleic acid binding"/>
    <property type="evidence" value="ECO:0007669"/>
    <property type="project" value="InterPro"/>
</dbReference>
<evidence type="ECO:0000256" key="6">
    <source>
        <dbReference type="PROSITE-ProRule" id="PRU00552"/>
    </source>
</evidence>
<sequence>MFVPRSVTRRVDYHLSHKSNPISTENSNLRKIVIIDERKSVTNPSPIPVKSDDSGAFTDPFAFCLKETFAEDISKDDMDKGEGEKEEKVISYSKNQRWPTLGEPVCVICGRYGAYIVDETDGDVCSLECKARHLNCTSAKKDEELLDSTAESGGALRMKAFSNKLQLQYNENPVLAKLSVSKVDDIREALNIRVRGNNVSKPILEFKHCQLTETLGSNLVRCGYATPTPVQMQVIPVSLCSRDLLVCAHTGSGKTAAFLVPIIQRIYAEVEFLFNAKRLSNNPFGVIMSPTRELCMQIEKQAKELMQGLPNMKTALLVGGMPIPPQLHRLSSGVQIIVATPGRMREIVNTESSVDLSSVKVFVLDEVDIMLQMGFEQQVQEVIDKLPAEKQTLMFSATVSTSIEIVADKLLVNPVYVSVGSPSEPNASVKQIVLWVEEQLKKKHLFSLLQDPKHFMPPVVVFVNSKIGADLLAEAIQKICNICCLSIHGDKSQKERSKRLELFLGGECPVLVCTSLLGRGMDLPKVRQVINFDMPSSIEEYVHQVGRASRLGSTGWALTFVNNTNKLVFLDLVETLRPLGVNFPDELLNSPYFHQQKQRDKVFSRKRKHKHTVVTQQSLIDLISDHSKRRKKVP</sequence>
<dbReference type="InterPro" id="IPR001650">
    <property type="entry name" value="Helicase_C-like"/>
</dbReference>
<dbReference type="InterPro" id="IPR014001">
    <property type="entry name" value="Helicase_ATP-bd"/>
</dbReference>
<keyword evidence="5" id="KW-0067">ATP-binding</keyword>
<dbReference type="Proteomes" id="UP000275408">
    <property type="component" value="Unassembled WGS sequence"/>
</dbReference>
<dbReference type="EC" id="3.6.4.13" evidence="1"/>
<dbReference type="OrthoDB" id="360161at2759"/>
<feature type="short sequence motif" description="Q motif" evidence="6">
    <location>
        <begin position="204"/>
        <end position="232"/>
    </location>
</feature>
<name>A0A3M6UD91_POCDA</name>
<evidence type="ECO:0000256" key="2">
    <source>
        <dbReference type="ARBA" id="ARBA00022741"/>
    </source>
</evidence>
<dbReference type="AlphaFoldDB" id="A0A3M6UD91"/>
<dbReference type="InterPro" id="IPR014014">
    <property type="entry name" value="RNA_helicase_DEAD_Q_motif"/>
</dbReference>
<evidence type="ECO:0000256" key="4">
    <source>
        <dbReference type="ARBA" id="ARBA00022806"/>
    </source>
</evidence>
<proteinExistence type="predicted"/>
<dbReference type="CDD" id="cd23022">
    <property type="entry name" value="zf-HIT_DDX59"/>
    <property type="match status" value="1"/>
</dbReference>
<dbReference type="SMART" id="SM00490">
    <property type="entry name" value="HELICc"/>
    <property type="match status" value="1"/>
</dbReference>
<evidence type="ECO:0000259" key="8">
    <source>
        <dbReference type="PROSITE" id="PS51194"/>
    </source>
</evidence>
<dbReference type="PROSITE" id="PS51192">
    <property type="entry name" value="HELICASE_ATP_BIND_1"/>
    <property type="match status" value="1"/>
</dbReference>
<dbReference type="EMBL" id="RCHS01001733">
    <property type="protein sequence ID" value="RMX51631.1"/>
    <property type="molecule type" value="Genomic_DNA"/>
</dbReference>
<dbReference type="OMA" id="DESFCIR"/>
<gene>
    <name evidence="10" type="ORF">pdam_00021459</name>
</gene>
<feature type="domain" description="Helicase ATP-binding" evidence="7">
    <location>
        <begin position="235"/>
        <end position="417"/>
    </location>
</feature>
<dbReference type="Gene3D" id="3.40.50.300">
    <property type="entry name" value="P-loop containing nucleotide triphosphate hydrolases"/>
    <property type="match status" value="2"/>
</dbReference>
<dbReference type="GO" id="GO:0016787">
    <property type="term" value="F:hydrolase activity"/>
    <property type="evidence" value="ECO:0007669"/>
    <property type="project" value="UniProtKB-KW"/>
</dbReference>
<organism evidence="10 11">
    <name type="scientific">Pocillopora damicornis</name>
    <name type="common">Cauliflower coral</name>
    <name type="synonym">Millepora damicornis</name>
    <dbReference type="NCBI Taxonomy" id="46731"/>
    <lineage>
        <taxon>Eukaryota</taxon>
        <taxon>Metazoa</taxon>
        <taxon>Cnidaria</taxon>
        <taxon>Anthozoa</taxon>
        <taxon>Hexacorallia</taxon>
        <taxon>Scleractinia</taxon>
        <taxon>Astrocoeniina</taxon>
        <taxon>Pocilloporidae</taxon>
        <taxon>Pocillopora</taxon>
    </lineage>
</organism>
<keyword evidence="11" id="KW-1185">Reference proteome</keyword>
<protein>
    <recommendedName>
        <fullName evidence="1">RNA helicase</fullName>
        <ecNumber evidence="1">3.6.4.13</ecNumber>
    </recommendedName>
</protein>
<dbReference type="GO" id="GO:0005524">
    <property type="term" value="F:ATP binding"/>
    <property type="evidence" value="ECO:0007669"/>
    <property type="project" value="UniProtKB-KW"/>
</dbReference>
<keyword evidence="4" id="KW-0347">Helicase</keyword>